<dbReference type="InterPro" id="IPR011053">
    <property type="entry name" value="Single_hybrid_motif"/>
</dbReference>
<dbReference type="CDD" id="cd06850">
    <property type="entry name" value="biotinyl_domain"/>
    <property type="match status" value="1"/>
</dbReference>
<evidence type="ECO:0000256" key="1">
    <source>
        <dbReference type="ARBA" id="ARBA00023267"/>
    </source>
</evidence>
<proteinExistence type="predicted"/>
<gene>
    <name evidence="3" type="ORF">ATM17_31140</name>
</gene>
<dbReference type="AlphaFoldDB" id="A0AAC9AZA1"/>
<dbReference type="InterPro" id="IPR000089">
    <property type="entry name" value="Biotin_lipoyl"/>
</dbReference>
<dbReference type="PANTHER" id="PTHR45266">
    <property type="entry name" value="OXALOACETATE DECARBOXYLASE ALPHA CHAIN"/>
    <property type="match status" value="1"/>
</dbReference>
<keyword evidence="4" id="KW-1185">Reference proteome</keyword>
<dbReference type="Gene3D" id="2.40.50.100">
    <property type="match status" value="1"/>
</dbReference>
<keyword evidence="1" id="KW-0092">Biotin</keyword>
<evidence type="ECO:0000259" key="2">
    <source>
        <dbReference type="Pfam" id="PF00364"/>
    </source>
</evidence>
<feature type="domain" description="Lipoyl-binding" evidence="2">
    <location>
        <begin position="89"/>
        <end position="153"/>
    </location>
</feature>
<keyword evidence="3" id="KW-0614">Plasmid</keyword>
<protein>
    <recommendedName>
        <fullName evidence="2">Lipoyl-binding domain-containing protein</fullName>
    </recommendedName>
</protein>
<geneLocation type="plasmid" evidence="3 4">
    <name>unnamed1</name>
</geneLocation>
<dbReference type="Proteomes" id="UP000076088">
    <property type="component" value="Plasmid unnamed1"/>
</dbReference>
<dbReference type="Pfam" id="PF00364">
    <property type="entry name" value="Biotin_lipoyl"/>
    <property type="match status" value="1"/>
</dbReference>
<dbReference type="SUPFAM" id="SSF51230">
    <property type="entry name" value="Single hybrid motif"/>
    <property type="match status" value="1"/>
</dbReference>
<evidence type="ECO:0000313" key="3">
    <source>
        <dbReference type="EMBL" id="AMU92714.1"/>
    </source>
</evidence>
<organism evidence="3 4">
    <name type="scientific">Sphingopyxis macrogoltabida</name>
    <name type="common">Sphingomonas macrogoltabidus</name>
    <dbReference type="NCBI Taxonomy" id="33050"/>
    <lineage>
        <taxon>Bacteria</taxon>
        <taxon>Pseudomonadati</taxon>
        <taxon>Pseudomonadota</taxon>
        <taxon>Alphaproteobacteria</taxon>
        <taxon>Sphingomonadales</taxon>
        <taxon>Sphingomonadaceae</taxon>
        <taxon>Sphingopyxis</taxon>
    </lineage>
</organism>
<dbReference type="InterPro" id="IPR050709">
    <property type="entry name" value="Biotin_Carboxyl_Carrier/Decarb"/>
</dbReference>
<sequence length="157" mass="16352">MAELMQGYLRIGDMVAPLSLSKGPRLADGRLVSLGADGLNVGGDRWPVAYARDGDRLWVHLGGQIHELVWVDPVAFHEAAGAAGANNIVAAPMPGLVVRLVASEGQEVCEGDPLLVIESMKLETTLRAPADGALALHVAAGQGFDRGAPLATITPKD</sequence>
<dbReference type="PANTHER" id="PTHR45266:SF3">
    <property type="entry name" value="OXALOACETATE DECARBOXYLASE ALPHA CHAIN"/>
    <property type="match status" value="1"/>
</dbReference>
<evidence type="ECO:0000313" key="4">
    <source>
        <dbReference type="Proteomes" id="UP000076088"/>
    </source>
</evidence>
<name>A0AAC9AZA1_SPHMC</name>
<reference evidence="3 4" key="2">
    <citation type="journal article" date="2016" name="Genome Announc.">
        <title>Complete Genome Sequence of Sphingopyxis macrogoltabida Strain 203N (NBRC 111659), a Polyethylene Glycol Degrader.</title>
        <authorList>
            <person name="Ohtsubo Y."/>
            <person name="Nonoyama S."/>
            <person name="Nagata Y."/>
            <person name="Numata M."/>
            <person name="Tsuchikane K."/>
            <person name="Hosoyama A."/>
            <person name="Yamazoe A."/>
            <person name="Tsuda M."/>
            <person name="Fujita N."/>
            <person name="Kawai F."/>
        </authorList>
    </citation>
    <scope>NUCLEOTIDE SEQUENCE [LARGE SCALE GENOMIC DNA]</scope>
    <source>
        <strain evidence="3 4">203N</strain>
    </source>
</reference>
<reference evidence="4" key="1">
    <citation type="submission" date="2015-11" db="EMBL/GenBank/DDBJ databases">
        <title>Complete genome sequence of a polyethylene-glycol degrader Sphingopyxis macrogoltabida 203N (NBRC 111659).</title>
        <authorList>
            <person name="Yoshiyuki O."/>
            <person name="Shouta N."/>
            <person name="Nagata Y."/>
            <person name="Numata M."/>
            <person name="Tsuchikane K."/>
            <person name="Hosoyama A."/>
            <person name="Yamazoe A."/>
            <person name="Tsuda M."/>
            <person name="Fujita N."/>
            <person name="Kawai F."/>
        </authorList>
    </citation>
    <scope>NUCLEOTIDE SEQUENCE [LARGE SCALE GENOMIC DNA]</scope>
    <source>
        <strain evidence="4">203N</strain>
        <plasmid evidence="4">unnamed1</plasmid>
    </source>
</reference>
<dbReference type="EMBL" id="CP013345">
    <property type="protein sequence ID" value="AMU92714.1"/>
    <property type="molecule type" value="Genomic_DNA"/>
</dbReference>
<accession>A0AAC9AZA1</accession>